<sequence length="76" mass="8671">MRESKYCISTKEAQVGNTESETHHEPQNQTKPNASFSRSPLLLLLSLIKLTVINPLSPSSLLFFFPFKYVFIIIDN</sequence>
<keyword evidence="2" id="KW-1133">Transmembrane helix</keyword>
<evidence type="ECO:0000313" key="4">
    <source>
        <dbReference type="Proteomes" id="UP001359559"/>
    </source>
</evidence>
<protein>
    <submittedName>
        <fullName evidence="3">Uncharacterized protein</fullName>
    </submittedName>
</protein>
<gene>
    <name evidence="3" type="ORF">RJT34_32156</name>
</gene>
<keyword evidence="4" id="KW-1185">Reference proteome</keyword>
<name>A0AAN9I3H9_CLITE</name>
<dbReference type="AlphaFoldDB" id="A0AAN9I3H9"/>
<accession>A0AAN9I3H9</accession>
<reference evidence="3 4" key="1">
    <citation type="submission" date="2024-01" db="EMBL/GenBank/DDBJ databases">
        <title>The genomes of 5 underutilized Papilionoideae crops provide insights into root nodulation and disease resistance.</title>
        <authorList>
            <person name="Yuan L."/>
        </authorList>
    </citation>
    <scope>NUCLEOTIDE SEQUENCE [LARGE SCALE GENOMIC DNA]</scope>
    <source>
        <strain evidence="3">LY-2023</strain>
        <tissue evidence="3">Leaf</tissue>
    </source>
</reference>
<dbReference type="EMBL" id="JAYKXN010000008">
    <property type="protein sequence ID" value="KAK7264547.1"/>
    <property type="molecule type" value="Genomic_DNA"/>
</dbReference>
<feature type="transmembrane region" description="Helical" evidence="2">
    <location>
        <begin position="41"/>
        <end position="65"/>
    </location>
</feature>
<dbReference type="Proteomes" id="UP001359559">
    <property type="component" value="Unassembled WGS sequence"/>
</dbReference>
<evidence type="ECO:0000256" key="2">
    <source>
        <dbReference type="SAM" id="Phobius"/>
    </source>
</evidence>
<evidence type="ECO:0000256" key="1">
    <source>
        <dbReference type="SAM" id="MobiDB-lite"/>
    </source>
</evidence>
<proteinExistence type="predicted"/>
<keyword evidence="2" id="KW-0812">Transmembrane</keyword>
<keyword evidence="2" id="KW-0472">Membrane</keyword>
<feature type="region of interest" description="Disordered" evidence="1">
    <location>
        <begin position="1"/>
        <end position="35"/>
    </location>
</feature>
<evidence type="ECO:0000313" key="3">
    <source>
        <dbReference type="EMBL" id="KAK7264547.1"/>
    </source>
</evidence>
<comment type="caution">
    <text evidence="3">The sequence shown here is derived from an EMBL/GenBank/DDBJ whole genome shotgun (WGS) entry which is preliminary data.</text>
</comment>
<organism evidence="3 4">
    <name type="scientific">Clitoria ternatea</name>
    <name type="common">Butterfly pea</name>
    <dbReference type="NCBI Taxonomy" id="43366"/>
    <lineage>
        <taxon>Eukaryota</taxon>
        <taxon>Viridiplantae</taxon>
        <taxon>Streptophyta</taxon>
        <taxon>Embryophyta</taxon>
        <taxon>Tracheophyta</taxon>
        <taxon>Spermatophyta</taxon>
        <taxon>Magnoliopsida</taxon>
        <taxon>eudicotyledons</taxon>
        <taxon>Gunneridae</taxon>
        <taxon>Pentapetalae</taxon>
        <taxon>rosids</taxon>
        <taxon>fabids</taxon>
        <taxon>Fabales</taxon>
        <taxon>Fabaceae</taxon>
        <taxon>Papilionoideae</taxon>
        <taxon>50 kb inversion clade</taxon>
        <taxon>NPAAA clade</taxon>
        <taxon>indigoferoid/millettioid clade</taxon>
        <taxon>Phaseoleae</taxon>
        <taxon>Clitoria</taxon>
    </lineage>
</organism>